<evidence type="ECO:0000313" key="3">
    <source>
        <dbReference type="EMBL" id="GGJ83353.1"/>
    </source>
</evidence>
<gene>
    <name evidence="3" type="ORF">GCM10011372_22090</name>
</gene>
<evidence type="ECO:0000313" key="4">
    <source>
        <dbReference type="Proteomes" id="UP000636956"/>
    </source>
</evidence>
<dbReference type="InterPro" id="IPR036291">
    <property type="entry name" value="NAD(P)-bd_dom_sf"/>
</dbReference>
<protein>
    <recommendedName>
        <fullName evidence="5">SDR family NAD(P)-dependent oxidoreductase</fullName>
    </recommendedName>
</protein>
<dbReference type="PANTHER" id="PTHR24320">
    <property type="entry name" value="RETINOL DEHYDROGENASE"/>
    <property type="match status" value="1"/>
</dbReference>
<comment type="caution">
    <text evidence="3">The sequence shown here is derived from an EMBL/GenBank/DDBJ whole genome shotgun (WGS) entry which is preliminary data.</text>
</comment>
<reference evidence="3" key="1">
    <citation type="journal article" date="2014" name="Int. J. Syst. Evol. Microbiol.">
        <title>Complete genome sequence of Corynebacterium casei LMG S-19264T (=DSM 44701T), isolated from a smear-ripened cheese.</title>
        <authorList>
            <consortium name="US DOE Joint Genome Institute (JGI-PGF)"/>
            <person name="Walter F."/>
            <person name="Albersmeier A."/>
            <person name="Kalinowski J."/>
            <person name="Ruckert C."/>
        </authorList>
    </citation>
    <scope>NUCLEOTIDE SEQUENCE</scope>
    <source>
        <strain evidence="3">CGMCC 1.8984</strain>
    </source>
</reference>
<name>A0A917PL97_9MICO</name>
<keyword evidence="4" id="KW-1185">Reference proteome</keyword>
<reference evidence="3" key="2">
    <citation type="submission" date="2020-09" db="EMBL/GenBank/DDBJ databases">
        <authorList>
            <person name="Sun Q."/>
            <person name="Zhou Y."/>
        </authorList>
    </citation>
    <scope>NUCLEOTIDE SEQUENCE</scope>
    <source>
        <strain evidence="3">CGMCC 1.8984</strain>
    </source>
</reference>
<dbReference type="Pfam" id="PF00106">
    <property type="entry name" value="adh_short"/>
    <property type="match status" value="1"/>
</dbReference>
<accession>A0A917PL97</accession>
<dbReference type="GO" id="GO:0016491">
    <property type="term" value="F:oxidoreductase activity"/>
    <property type="evidence" value="ECO:0007669"/>
    <property type="project" value="UniProtKB-KW"/>
</dbReference>
<dbReference type="EMBL" id="BMMD01000012">
    <property type="protein sequence ID" value="GGJ83353.1"/>
    <property type="molecule type" value="Genomic_DNA"/>
</dbReference>
<evidence type="ECO:0000256" key="2">
    <source>
        <dbReference type="ARBA" id="ARBA00023002"/>
    </source>
</evidence>
<dbReference type="Gene3D" id="3.40.50.720">
    <property type="entry name" value="NAD(P)-binding Rossmann-like Domain"/>
    <property type="match status" value="1"/>
</dbReference>
<evidence type="ECO:0000256" key="1">
    <source>
        <dbReference type="ARBA" id="ARBA00006484"/>
    </source>
</evidence>
<dbReference type="PANTHER" id="PTHR24320:SF148">
    <property type="entry name" value="NAD(P)-BINDING ROSSMANN-FOLD SUPERFAMILY PROTEIN"/>
    <property type="match status" value="1"/>
</dbReference>
<dbReference type="Proteomes" id="UP000636956">
    <property type="component" value="Unassembled WGS sequence"/>
</dbReference>
<organism evidence="3 4">
    <name type="scientific">Agromyces bauzanensis</name>
    <dbReference type="NCBI Taxonomy" id="1308924"/>
    <lineage>
        <taxon>Bacteria</taxon>
        <taxon>Bacillati</taxon>
        <taxon>Actinomycetota</taxon>
        <taxon>Actinomycetes</taxon>
        <taxon>Micrococcales</taxon>
        <taxon>Microbacteriaceae</taxon>
        <taxon>Agromyces</taxon>
    </lineage>
</organism>
<sequence>MVVTRASAGIGAAAAWRISAGGATVIALGRSRARTAAVAPDLGTDPIGADFPCEDQVRIAAETLLDRYRRTDVLANNAGGIIPQREITKDGHELTFQSNHSLDSYPHNCCCRDWSRMPASPRCG</sequence>
<dbReference type="SUPFAM" id="SSF51735">
    <property type="entry name" value="NAD(P)-binding Rossmann-fold domains"/>
    <property type="match status" value="1"/>
</dbReference>
<dbReference type="AlphaFoldDB" id="A0A917PL97"/>
<evidence type="ECO:0008006" key="5">
    <source>
        <dbReference type="Google" id="ProtNLM"/>
    </source>
</evidence>
<dbReference type="InterPro" id="IPR002347">
    <property type="entry name" value="SDR_fam"/>
</dbReference>
<keyword evidence="2" id="KW-0560">Oxidoreductase</keyword>
<proteinExistence type="inferred from homology"/>
<comment type="similarity">
    <text evidence="1">Belongs to the short-chain dehydrogenases/reductases (SDR) family.</text>
</comment>